<keyword evidence="2" id="KW-0472">Membrane</keyword>
<reference evidence="3 4" key="2">
    <citation type="journal article" date="2017" name="Genome Biol.">
        <title>New reference genome sequences of hot pepper reveal the massive evolution of plant disease-resistance genes by retroduplication.</title>
        <authorList>
            <person name="Kim S."/>
            <person name="Park J."/>
            <person name="Yeom S.I."/>
            <person name="Kim Y.M."/>
            <person name="Seo E."/>
            <person name="Kim K.T."/>
            <person name="Kim M.S."/>
            <person name="Lee J.M."/>
            <person name="Cheong K."/>
            <person name="Shin H.S."/>
            <person name="Kim S.B."/>
            <person name="Han K."/>
            <person name="Lee J."/>
            <person name="Park M."/>
            <person name="Lee H.A."/>
            <person name="Lee H.Y."/>
            <person name="Lee Y."/>
            <person name="Oh S."/>
            <person name="Lee J.H."/>
            <person name="Choi E."/>
            <person name="Choi E."/>
            <person name="Lee S.E."/>
            <person name="Jeon J."/>
            <person name="Kim H."/>
            <person name="Choi G."/>
            <person name="Song H."/>
            <person name="Lee J."/>
            <person name="Lee S.C."/>
            <person name="Kwon J.K."/>
            <person name="Lee H.Y."/>
            <person name="Koo N."/>
            <person name="Hong Y."/>
            <person name="Kim R.W."/>
            <person name="Kang W.H."/>
            <person name="Huh J.H."/>
            <person name="Kang B.C."/>
            <person name="Yang T.J."/>
            <person name="Lee Y.H."/>
            <person name="Bennetzen J.L."/>
            <person name="Choi D."/>
        </authorList>
    </citation>
    <scope>NUCLEOTIDE SEQUENCE [LARGE SCALE GENOMIC DNA]</scope>
    <source>
        <strain evidence="4">cv. CM334</strain>
    </source>
</reference>
<gene>
    <name evidence="3" type="ORF">T459_23561</name>
</gene>
<dbReference type="Gramene" id="PHT72776">
    <property type="protein sequence ID" value="PHT72776"/>
    <property type="gene ID" value="T459_23561"/>
</dbReference>
<keyword evidence="1" id="KW-0732">Signal</keyword>
<accession>A0A2G2YSQ3</accession>
<keyword evidence="2" id="KW-1133">Transmembrane helix</keyword>
<reference evidence="3 4" key="1">
    <citation type="journal article" date="2014" name="Nat. Genet.">
        <title>Genome sequence of the hot pepper provides insights into the evolution of pungency in Capsicum species.</title>
        <authorList>
            <person name="Kim S."/>
            <person name="Park M."/>
            <person name="Yeom S.I."/>
            <person name="Kim Y.M."/>
            <person name="Lee J.M."/>
            <person name="Lee H.A."/>
            <person name="Seo E."/>
            <person name="Choi J."/>
            <person name="Cheong K."/>
            <person name="Kim K.T."/>
            <person name="Jung K."/>
            <person name="Lee G.W."/>
            <person name="Oh S.K."/>
            <person name="Bae C."/>
            <person name="Kim S.B."/>
            <person name="Lee H.Y."/>
            <person name="Kim S.Y."/>
            <person name="Kim M.S."/>
            <person name="Kang B.C."/>
            <person name="Jo Y.D."/>
            <person name="Yang H.B."/>
            <person name="Jeong H.J."/>
            <person name="Kang W.H."/>
            <person name="Kwon J.K."/>
            <person name="Shin C."/>
            <person name="Lim J.Y."/>
            <person name="Park J.H."/>
            <person name="Huh J.H."/>
            <person name="Kim J.S."/>
            <person name="Kim B.D."/>
            <person name="Cohen O."/>
            <person name="Paran I."/>
            <person name="Suh M.C."/>
            <person name="Lee S.B."/>
            <person name="Kim Y.K."/>
            <person name="Shin Y."/>
            <person name="Noh S.J."/>
            <person name="Park J."/>
            <person name="Seo Y.S."/>
            <person name="Kwon S.Y."/>
            <person name="Kim H.A."/>
            <person name="Park J.M."/>
            <person name="Kim H.J."/>
            <person name="Choi S.B."/>
            <person name="Bosland P.W."/>
            <person name="Reeves G."/>
            <person name="Jo S.H."/>
            <person name="Lee B.W."/>
            <person name="Cho H.T."/>
            <person name="Choi H.S."/>
            <person name="Lee M.S."/>
            <person name="Yu Y."/>
            <person name="Do Choi Y."/>
            <person name="Park B.S."/>
            <person name="van Deynze A."/>
            <person name="Ashrafi H."/>
            <person name="Hill T."/>
            <person name="Kim W.T."/>
            <person name="Pai H.S."/>
            <person name="Ahn H.K."/>
            <person name="Yeam I."/>
            <person name="Giovannoni J.J."/>
            <person name="Rose J.K."/>
            <person name="Sorensen I."/>
            <person name="Lee S.J."/>
            <person name="Kim R.W."/>
            <person name="Choi I.Y."/>
            <person name="Choi B.S."/>
            <person name="Lim J.S."/>
            <person name="Lee Y.H."/>
            <person name="Choi D."/>
        </authorList>
    </citation>
    <scope>NUCLEOTIDE SEQUENCE [LARGE SCALE GENOMIC DNA]</scope>
    <source>
        <strain evidence="4">cv. CM334</strain>
    </source>
</reference>
<dbReference type="Gene3D" id="3.60.21.10">
    <property type="match status" value="1"/>
</dbReference>
<dbReference type="PANTHER" id="PTHR22953">
    <property type="entry name" value="ACID PHOSPHATASE RELATED"/>
    <property type="match status" value="1"/>
</dbReference>
<dbReference type="InterPro" id="IPR029052">
    <property type="entry name" value="Metallo-depent_PP-like"/>
</dbReference>
<comment type="caution">
    <text evidence="3">The sequence shown here is derived from an EMBL/GenBank/DDBJ whole genome shotgun (WGS) entry which is preliminary data.</text>
</comment>
<dbReference type="OMA" id="LVFNCHE"/>
<dbReference type="Proteomes" id="UP000222542">
    <property type="component" value="Unassembled WGS sequence"/>
</dbReference>
<keyword evidence="4" id="KW-1185">Reference proteome</keyword>
<evidence type="ECO:0000313" key="3">
    <source>
        <dbReference type="EMBL" id="PHT72776.1"/>
    </source>
</evidence>
<proteinExistence type="predicted"/>
<dbReference type="EMBL" id="AYRZ02000009">
    <property type="protein sequence ID" value="PHT72776.1"/>
    <property type="molecule type" value="Genomic_DNA"/>
</dbReference>
<evidence type="ECO:0000256" key="1">
    <source>
        <dbReference type="ARBA" id="ARBA00022729"/>
    </source>
</evidence>
<dbReference type="GO" id="GO:0003993">
    <property type="term" value="F:acid phosphatase activity"/>
    <property type="evidence" value="ECO:0000318"/>
    <property type="project" value="GO_Central"/>
</dbReference>
<dbReference type="STRING" id="4072.A0A2G2YSQ3"/>
<dbReference type="SUPFAM" id="SSF56300">
    <property type="entry name" value="Metallo-dependent phosphatases"/>
    <property type="match status" value="1"/>
</dbReference>
<evidence type="ECO:0000313" key="4">
    <source>
        <dbReference type="Proteomes" id="UP000222542"/>
    </source>
</evidence>
<organism evidence="3 4">
    <name type="scientific">Capsicum annuum</name>
    <name type="common">Capsicum pepper</name>
    <dbReference type="NCBI Taxonomy" id="4072"/>
    <lineage>
        <taxon>Eukaryota</taxon>
        <taxon>Viridiplantae</taxon>
        <taxon>Streptophyta</taxon>
        <taxon>Embryophyta</taxon>
        <taxon>Tracheophyta</taxon>
        <taxon>Spermatophyta</taxon>
        <taxon>Magnoliopsida</taxon>
        <taxon>eudicotyledons</taxon>
        <taxon>Gunneridae</taxon>
        <taxon>Pentapetalae</taxon>
        <taxon>asterids</taxon>
        <taxon>lamiids</taxon>
        <taxon>Solanales</taxon>
        <taxon>Solanaceae</taxon>
        <taxon>Solanoideae</taxon>
        <taxon>Capsiceae</taxon>
        <taxon>Capsicum</taxon>
    </lineage>
</organism>
<feature type="transmembrane region" description="Helical" evidence="2">
    <location>
        <begin position="16"/>
        <end position="37"/>
    </location>
</feature>
<dbReference type="PANTHER" id="PTHR22953:SF15">
    <property type="entry name" value="PURPLE ACID PHOSPHATASE 13"/>
    <property type="match status" value="1"/>
</dbReference>
<sequence>MFSLCFTSKESRSSTLFYYSFTAGGIHFIMLEGYVAYYKSNDQYKWLEKNLAKVDRIVTPWLVATWHPPWYSTYTAHYREAKCMKVAMEELLYEYGVILVFNCHEQQSSKVYNYKLKSYSPIHITVGDGGNREKMAIEHADEPGKCPKLSNASDKFMGRFCASNFTSGPAAGNFCWDQQPEYSAYRESSFRHGIFEVNIYLFYRNI</sequence>
<dbReference type="AlphaFoldDB" id="A0A2G2YSQ3"/>
<dbReference type="InterPro" id="IPR039331">
    <property type="entry name" value="PAPs-like"/>
</dbReference>
<keyword evidence="2" id="KW-0812">Transmembrane</keyword>
<name>A0A2G2YSQ3_CAPAN</name>
<protein>
    <submittedName>
        <fullName evidence="3">Purple acid phosphatase 15</fullName>
    </submittedName>
</protein>
<evidence type="ECO:0000256" key="2">
    <source>
        <dbReference type="SAM" id="Phobius"/>
    </source>
</evidence>